<dbReference type="AlphaFoldDB" id="A0A3M2M5B1"/>
<dbReference type="Pfam" id="PF07690">
    <property type="entry name" value="MFS_1"/>
    <property type="match status" value="1"/>
</dbReference>
<protein>
    <submittedName>
        <fullName evidence="9">MFS transporter</fullName>
    </submittedName>
</protein>
<sequence length="417" mass="41800">MRTRSSTPALVTLALGYFALGTASLAVVGLSAPIAADLHVRPATIGTLVTVFSLVFALAAPLTAVVLGRMERRRVMLIGLALMLAGGLGSALAPTFATLVASRVVAGLGAAIFGPVASATGSMIVPAEQRPRALAVVFGGMTAATVLGVPLASAAGTTIGWRWTLAAVVILTGAVMALLPGLLPPVEAGPAPTARGFARMLRNPGVVPIISTTLLVLTAQFTVYGVAGAYLATRFGASTGMVSLTLLVFGAVGMVGNVVGPRLYTRLGGAKTIAAALAGLTVTFAALTAVPGALPVGVGVFAFWAFFNTVFMAPQQTRLVELLPEQRGVLLALNASALYLGMSLGSLLGSGLLPALGARGLSALPLVPLALAVGAHMLSVRSAGRPQVLATPTRTPGATRVESSAKAPLGASAATHH</sequence>
<dbReference type="InterPro" id="IPR011701">
    <property type="entry name" value="MFS"/>
</dbReference>
<feature type="transmembrane region" description="Helical" evidence="7">
    <location>
        <begin position="328"/>
        <end position="348"/>
    </location>
</feature>
<evidence type="ECO:0000256" key="7">
    <source>
        <dbReference type="SAM" id="Phobius"/>
    </source>
</evidence>
<evidence type="ECO:0000313" key="10">
    <source>
        <dbReference type="Proteomes" id="UP000282674"/>
    </source>
</evidence>
<dbReference type="InterPro" id="IPR020846">
    <property type="entry name" value="MFS_dom"/>
</dbReference>
<evidence type="ECO:0000259" key="8">
    <source>
        <dbReference type="PROSITE" id="PS50850"/>
    </source>
</evidence>
<evidence type="ECO:0000313" key="9">
    <source>
        <dbReference type="EMBL" id="RMI44766.1"/>
    </source>
</evidence>
<evidence type="ECO:0000256" key="4">
    <source>
        <dbReference type="ARBA" id="ARBA00022989"/>
    </source>
</evidence>
<dbReference type="SUPFAM" id="SSF103473">
    <property type="entry name" value="MFS general substrate transporter"/>
    <property type="match status" value="1"/>
</dbReference>
<feature type="transmembrane region" description="Helical" evidence="7">
    <location>
        <begin position="360"/>
        <end position="378"/>
    </location>
</feature>
<keyword evidence="10" id="KW-1185">Reference proteome</keyword>
<dbReference type="PANTHER" id="PTHR43124">
    <property type="entry name" value="PURINE EFFLUX PUMP PBUE"/>
    <property type="match status" value="1"/>
</dbReference>
<dbReference type="PANTHER" id="PTHR43124:SF10">
    <property type="entry name" value="PURINE EFFLUX PUMP PBUE"/>
    <property type="match status" value="1"/>
</dbReference>
<dbReference type="Proteomes" id="UP000282674">
    <property type="component" value="Unassembled WGS sequence"/>
</dbReference>
<dbReference type="OrthoDB" id="9814237at2"/>
<feature type="transmembrane region" description="Helical" evidence="7">
    <location>
        <begin position="296"/>
        <end position="316"/>
    </location>
</feature>
<keyword evidence="5 7" id="KW-0472">Membrane</keyword>
<dbReference type="CDD" id="cd17324">
    <property type="entry name" value="MFS_NepI_like"/>
    <property type="match status" value="1"/>
</dbReference>
<evidence type="ECO:0000256" key="1">
    <source>
        <dbReference type="ARBA" id="ARBA00004651"/>
    </source>
</evidence>
<feature type="domain" description="Major facilitator superfamily (MFS) profile" evidence="8">
    <location>
        <begin position="9"/>
        <end position="387"/>
    </location>
</feature>
<comment type="subcellular location">
    <subcellularLocation>
        <location evidence="1">Cell membrane</location>
        <topology evidence="1">Multi-pass membrane protein</topology>
    </subcellularLocation>
</comment>
<feature type="region of interest" description="Disordered" evidence="6">
    <location>
        <begin position="388"/>
        <end position="417"/>
    </location>
</feature>
<comment type="caution">
    <text evidence="9">The sequence shown here is derived from an EMBL/GenBank/DDBJ whole genome shotgun (WGS) entry which is preliminary data.</text>
</comment>
<dbReference type="GO" id="GO:0022857">
    <property type="term" value="F:transmembrane transporter activity"/>
    <property type="evidence" value="ECO:0007669"/>
    <property type="project" value="InterPro"/>
</dbReference>
<feature type="transmembrane region" description="Helical" evidence="7">
    <location>
        <begin position="272"/>
        <end position="290"/>
    </location>
</feature>
<organism evidence="9 10">
    <name type="scientific">Actinomadura harenae</name>
    <dbReference type="NCBI Taxonomy" id="2483351"/>
    <lineage>
        <taxon>Bacteria</taxon>
        <taxon>Bacillati</taxon>
        <taxon>Actinomycetota</taxon>
        <taxon>Actinomycetes</taxon>
        <taxon>Streptosporangiales</taxon>
        <taxon>Thermomonosporaceae</taxon>
        <taxon>Actinomadura</taxon>
    </lineage>
</organism>
<feature type="transmembrane region" description="Helical" evidence="7">
    <location>
        <begin position="205"/>
        <end position="227"/>
    </location>
</feature>
<dbReference type="InterPro" id="IPR036259">
    <property type="entry name" value="MFS_trans_sf"/>
</dbReference>
<evidence type="ECO:0000256" key="2">
    <source>
        <dbReference type="ARBA" id="ARBA00022475"/>
    </source>
</evidence>
<keyword evidence="3 7" id="KW-0812">Transmembrane</keyword>
<dbReference type="RefSeq" id="WP_122194518.1">
    <property type="nucleotide sequence ID" value="NZ_JBHSKC010000009.1"/>
</dbReference>
<dbReference type="GO" id="GO:0005886">
    <property type="term" value="C:plasma membrane"/>
    <property type="evidence" value="ECO:0007669"/>
    <property type="project" value="UniProtKB-SubCell"/>
</dbReference>
<evidence type="ECO:0000256" key="3">
    <source>
        <dbReference type="ARBA" id="ARBA00022692"/>
    </source>
</evidence>
<dbReference type="InterPro" id="IPR050189">
    <property type="entry name" value="MFS_Efflux_Transporters"/>
</dbReference>
<feature type="transmembrane region" description="Helical" evidence="7">
    <location>
        <begin position="133"/>
        <end position="155"/>
    </location>
</feature>
<reference evidence="9 10" key="1">
    <citation type="submission" date="2018-10" db="EMBL/GenBank/DDBJ databases">
        <title>Isolation from soil.</title>
        <authorList>
            <person name="Hu J."/>
        </authorList>
    </citation>
    <scope>NUCLEOTIDE SEQUENCE [LARGE SCALE GENOMIC DNA]</scope>
    <source>
        <strain evidence="9 10">NEAU-Ht49</strain>
    </source>
</reference>
<feature type="transmembrane region" description="Helical" evidence="7">
    <location>
        <begin position="47"/>
        <end position="68"/>
    </location>
</feature>
<dbReference type="EMBL" id="RFFG01000017">
    <property type="protein sequence ID" value="RMI44766.1"/>
    <property type="molecule type" value="Genomic_DNA"/>
</dbReference>
<feature type="transmembrane region" description="Helical" evidence="7">
    <location>
        <begin position="239"/>
        <end position="260"/>
    </location>
</feature>
<evidence type="ECO:0000256" key="6">
    <source>
        <dbReference type="SAM" id="MobiDB-lite"/>
    </source>
</evidence>
<dbReference type="PROSITE" id="PS50850">
    <property type="entry name" value="MFS"/>
    <property type="match status" value="1"/>
</dbReference>
<keyword evidence="2" id="KW-1003">Cell membrane</keyword>
<feature type="transmembrane region" description="Helical" evidence="7">
    <location>
        <begin position="75"/>
        <end position="93"/>
    </location>
</feature>
<gene>
    <name evidence="9" type="ORF">EBO15_12310</name>
</gene>
<keyword evidence="4 7" id="KW-1133">Transmembrane helix</keyword>
<feature type="transmembrane region" description="Helical" evidence="7">
    <location>
        <begin position="105"/>
        <end position="126"/>
    </location>
</feature>
<evidence type="ECO:0000256" key="5">
    <source>
        <dbReference type="ARBA" id="ARBA00023136"/>
    </source>
</evidence>
<dbReference type="Gene3D" id="1.20.1250.20">
    <property type="entry name" value="MFS general substrate transporter like domains"/>
    <property type="match status" value="1"/>
</dbReference>
<feature type="transmembrane region" description="Helical" evidence="7">
    <location>
        <begin position="161"/>
        <end position="184"/>
    </location>
</feature>
<name>A0A3M2M5B1_9ACTN</name>
<accession>A0A3M2M5B1</accession>
<proteinExistence type="predicted"/>